<keyword evidence="2" id="KW-1185">Reference proteome</keyword>
<name>A0ABP3ZYW4_9ACTN</name>
<accession>A0ABP3ZYW4</accession>
<dbReference type="Proteomes" id="UP001501578">
    <property type="component" value="Unassembled WGS sequence"/>
</dbReference>
<evidence type="ECO:0000313" key="2">
    <source>
        <dbReference type="Proteomes" id="UP001501578"/>
    </source>
</evidence>
<dbReference type="EMBL" id="BAAAHQ010000015">
    <property type="protein sequence ID" value="GAA0928478.1"/>
    <property type="molecule type" value="Genomic_DNA"/>
</dbReference>
<comment type="caution">
    <text evidence="1">The sequence shown here is derived from an EMBL/GenBank/DDBJ whole genome shotgun (WGS) entry which is preliminary data.</text>
</comment>
<sequence>MVVTEIEWKLAVRRVRGVRVYEATCPCQPVVYELCAAGGLMFIRRSCEAGSRTQESSWERAATMEEIWGRLLASGRPPDHSARPSRAEEVSLLGWWEQVQTTSPNEREPVAVIRVFGGSGGQAA</sequence>
<protein>
    <submittedName>
        <fullName evidence="1">Uncharacterized protein</fullName>
    </submittedName>
</protein>
<evidence type="ECO:0000313" key="1">
    <source>
        <dbReference type="EMBL" id="GAA0928478.1"/>
    </source>
</evidence>
<proteinExistence type="predicted"/>
<organism evidence="1 2">
    <name type="scientific">Nonomuraea longicatena</name>
    <dbReference type="NCBI Taxonomy" id="83682"/>
    <lineage>
        <taxon>Bacteria</taxon>
        <taxon>Bacillati</taxon>
        <taxon>Actinomycetota</taxon>
        <taxon>Actinomycetes</taxon>
        <taxon>Streptosporangiales</taxon>
        <taxon>Streptosporangiaceae</taxon>
        <taxon>Nonomuraea</taxon>
    </lineage>
</organism>
<reference evidence="2" key="1">
    <citation type="journal article" date="2019" name="Int. J. Syst. Evol. Microbiol.">
        <title>The Global Catalogue of Microorganisms (GCM) 10K type strain sequencing project: providing services to taxonomists for standard genome sequencing and annotation.</title>
        <authorList>
            <consortium name="The Broad Institute Genomics Platform"/>
            <consortium name="The Broad Institute Genome Sequencing Center for Infectious Disease"/>
            <person name="Wu L."/>
            <person name="Ma J."/>
        </authorList>
    </citation>
    <scope>NUCLEOTIDE SEQUENCE [LARGE SCALE GENOMIC DNA]</scope>
    <source>
        <strain evidence="2">JCM 11136</strain>
    </source>
</reference>
<gene>
    <name evidence="1" type="ORF">GCM10009560_31570</name>
</gene>